<proteinExistence type="predicted"/>
<organism evidence="2 3">
    <name type="scientific">Lentinus brumalis</name>
    <dbReference type="NCBI Taxonomy" id="2498619"/>
    <lineage>
        <taxon>Eukaryota</taxon>
        <taxon>Fungi</taxon>
        <taxon>Dikarya</taxon>
        <taxon>Basidiomycota</taxon>
        <taxon>Agaricomycotina</taxon>
        <taxon>Agaricomycetes</taxon>
        <taxon>Polyporales</taxon>
        <taxon>Polyporaceae</taxon>
        <taxon>Lentinus</taxon>
    </lineage>
</organism>
<dbReference type="AlphaFoldDB" id="A0A371DJC3"/>
<feature type="signal peptide" evidence="1">
    <location>
        <begin position="1"/>
        <end position="26"/>
    </location>
</feature>
<reference evidence="2 3" key="1">
    <citation type="journal article" date="2018" name="Biotechnol. Biofuels">
        <title>Integrative visual omics of the white-rot fungus Polyporus brumalis exposes the biotechnological potential of its oxidative enzymes for delignifying raw plant biomass.</title>
        <authorList>
            <person name="Miyauchi S."/>
            <person name="Rancon A."/>
            <person name="Drula E."/>
            <person name="Hage H."/>
            <person name="Chaduli D."/>
            <person name="Favel A."/>
            <person name="Grisel S."/>
            <person name="Henrissat B."/>
            <person name="Herpoel-Gimbert I."/>
            <person name="Ruiz-Duenas F.J."/>
            <person name="Chevret D."/>
            <person name="Hainaut M."/>
            <person name="Lin J."/>
            <person name="Wang M."/>
            <person name="Pangilinan J."/>
            <person name="Lipzen A."/>
            <person name="Lesage-Meessen L."/>
            <person name="Navarro D."/>
            <person name="Riley R."/>
            <person name="Grigoriev I.V."/>
            <person name="Zhou S."/>
            <person name="Raouche S."/>
            <person name="Rosso M.N."/>
        </authorList>
    </citation>
    <scope>NUCLEOTIDE SEQUENCE [LARGE SCALE GENOMIC DNA]</scope>
    <source>
        <strain evidence="2 3">BRFM 1820</strain>
    </source>
</reference>
<dbReference type="Proteomes" id="UP000256964">
    <property type="component" value="Unassembled WGS sequence"/>
</dbReference>
<evidence type="ECO:0000256" key="1">
    <source>
        <dbReference type="SAM" id="SignalP"/>
    </source>
</evidence>
<evidence type="ECO:0008006" key="4">
    <source>
        <dbReference type="Google" id="ProtNLM"/>
    </source>
</evidence>
<feature type="chain" id="PRO_5016646729" description="Secreted protein" evidence="1">
    <location>
        <begin position="27"/>
        <end position="123"/>
    </location>
</feature>
<name>A0A371DJC3_9APHY</name>
<keyword evidence="3" id="KW-1185">Reference proteome</keyword>
<keyword evidence="1" id="KW-0732">Signal</keyword>
<evidence type="ECO:0000313" key="2">
    <source>
        <dbReference type="EMBL" id="RDX52635.1"/>
    </source>
</evidence>
<gene>
    <name evidence="2" type="ORF">OH76DRAFT_173539</name>
</gene>
<accession>A0A371DJC3</accession>
<sequence length="123" mass="13590">MSCIIMRTRSTSACFRLLSFCAVVAMQPGSGVRFVHCLEKRMSLTYYYHPDPSVFLPLGLFTEATEGAPRRPNQGCCMHGHRLERDHQLEQYAVPAANGESALTSSLPGLHKGFAGCISRRVT</sequence>
<evidence type="ECO:0000313" key="3">
    <source>
        <dbReference type="Proteomes" id="UP000256964"/>
    </source>
</evidence>
<protein>
    <recommendedName>
        <fullName evidence="4">Secreted protein</fullName>
    </recommendedName>
</protein>
<dbReference type="EMBL" id="KZ857390">
    <property type="protein sequence ID" value="RDX52635.1"/>
    <property type="molecule type" value="Genomic_DNA"/>
</dbReference>